<keyword evidence="5 19" id="KW-0055">Arginine biosynthesis</keyword>
<dbReference type="GO" id="GO:0005524">
    <property type="term" value="F:ATP binding"/>
    <property type="evidence" value="ECO:0007669"/>
    <property type="project" value="UniProtKB-UniRule"/>
</dbReference>
<feature type="binding site" evidence="19">
    <location>
        <position position="285"/>
    </location>
    <ligand>
        <name>ATP</name>
        <dbReference type="ChEBI" id="CHEBI:30616"/>
        <label>1</label>
    </ligand>
</feature>
<feature type="binding site" evidence="19">
    <location>
        <position position="242"/>
    </location>
    <ligand>
        <name>ATP</name>
        <dbReference type="ChEBI" id="CHEBI:30616"/>
        <label>1</label>
    </ligand>
</feature>
<dbReference type="Pfam" id="PF25596">
    <property type="entry name" value="CPSase_L_D1"/>
    <property type="match status" value="2"/>
</dbReference>
<feature type="binding site" evidence="19">
    <location>
        <position position="285"/>
    </location>
    <ligand>
        <name>Mg(2+)</name>
        <dbReference type="ChEBI" id="CHEBI:18420"/>
        <label>1</label>
    </ligand>
</feature>
<dbReference type="InterPro" id="IPR036897">
    <property type="entry name" value="CarbamoylP_synth_lsu_oligo_sf"/>
</dbReference>
<dbReference type="GO" id="GO:0044205">
    <property type="term" value="P:'de novo' UMP biosynthetic process"/>
    <property type="evidence" value="ECO:0007669"/>
    <property type="project" value="UniProtKB-UniRule"/>
</dbReference>
<dbReference type="RefSeq" id="WP_071677815.1">
    <property type="nucleotide sequence ID" value="NZ_CP016312.1"/>
</dbReference>
<feature type="binding site" evidence="19">
    <location>
        <position position="837"/>
    </location>
    <ligand>
        <name>Mn(2+)</name>
        <dbReference type="ChEBI" id="CHEBI:29035"/>
        <label>4</label>
    </ligand>
</feature>
<dbReference type="Gene3D" id="1.10.1030.10">
    <property type="entry name" value="Carbamoyl-phosphate synthetase, large subunit oligomerisation domain"/>
    <property type="match status" value="1"/>
</dbReference>
<dbReference type="GO" id="GO:0046872">
    <property type="term" value="F:metal ion binding"/>
    <property type="evidence" value="ECO:0007669"/>
    <property type="project" value="UniProtKB-KW"/>
</dbReference>
<evidence type="ECO:0000256" key="8">
    <source>
        <dbReference type="ARBA" id="ARBA00022723"/>
    </source>
</evidence>
<dbReference type="OrthoDB" id="9804197at2"/>
<sequence length="1037" mass="114246">MPPRRDLKKILIIGSGPITIGQAAEFDYSGTQAVKALRGAGYEAILVNSNPATIMTDPELAERTYVEPLTLEYLERVLAKERPDALLPTLGGQTALNLSMALYEEGILERYGVELIGAKAEAIKKGEDREEFQKAMRKIGLEVPRGLMVGSVEEGLHFAREVGYPVVVRPSFTLGGTGGGIARNEKELVEVLGRGLTLSPVHTALVEESVLGWKEFELEVMRDHADTVVIITSIENLDPMGVHTGDSITVAPAQTLSDAEYQRMRDAAKAVIREIGVDTGGSNIQFAVDPKTGRQVVIEMNPRVSRSSALASKATGFPIAKIAALLAVGYRLDELPNDITRKTPASFEPTIDYVVVKIPRFAFEKFQDLPNTLGGLKDELGTQMKSVGEVMAMGRTFKEALLKALRGLERDVRALAGVRTEDLEKKLYPNPDRIYAVLELLRRGMPVEELYEATKIDPWFLHQMKEIAQAEAWLKEHPPKDREDWRFYKALGLPDRRIGELLGKGEAEVRAERKAQGVVPVYKTVDTCAAEFEAYTPYHYSTYEEEDEVWPSAKPKVVILGSGPIRIGQGVEFDYATVHAVWALREAGYETLMVNSNPETVSTDYDTADRLYFEPLTLEDVLNLVEHEKPLGVIATLGGQTPLKLAQGLEAHGVRLLGTPYAAIHKAEDREAFHALCQALGIPQPEGRVAATPEEALRLAQELGFPLLARPSYVLGGRAMRVLWSEEELHRYLEEVYAPLEEKPSILLDRYLEGALELDVDALSDGEAVMIAGVMEHVERAGVHSGDSATVLPPVHLSPEALAKVKDYTRRLALALGVKGLLNVQYAVLGEEVYVLEANPRASRTVPFVSKAIGVPLAKLAALIAVGKTLKELGVKDPEPVPPYYAVKEVVIPWLKFPGVIPVLGPEMRSTGESMGIDEDPYLAYYKAELGAGQRLPLEGRVRFIGEGLRPEARERLEALQKAYQEAGFSLSDGEYDLLISPVPHPELRRAVEKGLPFITTLEGAWWSLKAILKAREKALEVKSLQEWHGHLRVGVQ</sequence>
<feature type="binding site" evidence="19">
    <location>
        <position position="752"/>
    </location>
    <ligand>
        <name>ATP</name>
        <dbReference type="ChEBI" id="CHEBI:30616"/>
        <label>2</label>
    </ligand>
</feature>
<dbReference type="PROSITE" id="PS00866">
    <property type="entry name" value="CPSASE_1"/>
    <property type="match status" value="1"/>
</dbReference>
<feature type="binding site" evidence="19">
    <location>
        <position position="169"/>
    </location>
    <ligand>
        <name>ATP</name>
        <dbReference type="ChEBI" id="CHEBI:30616"/>
        <label>1</label>
    </ligand>
</feature>
<evidence type="ECO:0000256" key="11">
    <source>
        <dbReference type="ARBA" id="ARBA00022840"/>
    </source>
</evidence>
<keyword evidence="7 19" id="KW-0028">Amino-acid biosynthesis</keyword>
<dbReference type="NCBIfam" id="NF003671">
    <property type="entry name" value="PRK05294.1"/>
    <property type="match status" value="1"/>
</dbReference>
<feature type="binding site" evidence="19">
    <location>
        <position position="757"/>
    </location>
    <ligand>
        <name>ATP</name>
        <dbReference type="ChEBI" id="CHEBI:30616"/>
        <label>2</label>
    </ligand>
</feature>
<dbReference type="Gene3D" id="3.30.470.20">
    <property type="entry name" value="ATP-grasp fold, B domain"/>
    <property type="match status" value="2"/>
</dbReference>
<dbReference type="GO" id="GO:0006526">
    <property type="term" value="P:L-arginine biosynthetic process"/>
    <property type="evidence" value="ECO:0007669"/>
    <property type="project" value="UniProtKB-UniRule"/>
</dbReference>
<name>A0A1J0LV33_THEBO</name>
<dbReference type="FunFam" id="3.40.50.20:FF:000001">
    <property type="entry name" value="Carbamoyl-phosphate synthase large chain"/>
    <property type="match status" value="1"/>
</dbReference>
<feature type="binding site" evidence="19">
    <location>
        <position position="785"/>
    </location>
    <ligand>
        <name>ATP</name>
        <dbReference type="ChEBI" id="CHEBI:30616"/>
        <label>2</label>
    </ligand>
</feature>
<dbReference type="PROSITE" id="PS51855">
    <property type="entry name" value="MGS"/>
    <property type="match status" value="1"/>
</dbReference>
<comment type="catalytic activity">
    <reaction evidence="16 19">
        <text>hydrogencarbonate + L-glutamine + 2 ATP + H2O = carbamoyl phosphate + L-glutamate + 2 ADP + phosphate + 2 H(+)</text>
        <dbReference type="Rhea" id="RHEA:18633"/>
        <dbReference type="ChEBI" id="CHEBI:15377"/>
        <dbReference type="ChEBI" id="CHEBI:15378"/>
        <dbReference type="ChEBI" id="CHEBI:17544"/>
        <dbReference type="ChEBI" id="CHEBI:29985"/>
        <dbReference type="ChEBI" id="CHEBI:30616"/>
        <dbReference type="ChEBI" id="CHEBI:43474"/>
        <dbReference type="ChEBI" id="CHEBI:58228"/>
        <dbReference type="ChEBI" id="CHEBI:58359"/>
        <dbReference type="ChEBI" id="CHEBI:456216"/>
        <dbReference type="EC" id="6.3.5.5"/>
    </reaction>
</comment>
<feature type="binding site" evidence="19">
    <location>
        <position position="301"/>
    </location>
    <ligand>
        <name>Mn(2+)</name>
        <dbReference type="ChEBI" id="CHEBI:29035"/>
        <label>2</label>
    </ligand>
</feature>
<dbReference type="GO" id="GO:0006541">
    <property type="term" value="P:glutamine metabolic process"/>
    <property type="evidence" value="ECO:0007669"/>
    <property type="project" value="TreeGrafter"/>
</dbReference>
<feature type="binding site" evidence="19">
    <location>
        <position position="837"/>
    </location>
    <ligand>
        <name>Mn(2+)</name>
        <dbReference type="ChEBI" id="CHEBI:29035"/>
        <label>3</label>
    </ligand>
</feature>
<evidence type="ECO:0000256" key="15">
    <source>
        <dbReference type="ARBA" id="ARBA00047359"/>
    </source>
</evidence>
<evidence type="ECO:0000256" key="6">
    <source>
        <dbReference type="ARBA" id="ARBA00022598"/>
    </source>
</evidence>
<dbReference type="GO" id="GO:0004087">
    <property type="term" value="F:carbamoyl-phosphate synthase (ammonia) activity"/>
    <property type="evidence" value="ECO:0007669"/>
    <property type="project" value="UniProtKB-EC"/>
</dbReference>
<evidence type="ECO:0000256" key="7">
    <source>
        <dbReference type="ARBA" id="ARBA00022605"/>
    </source>
</evidence>
<comment type="pathway">
    <text evidence="3 19">Amino-acid biosynthesis; L-arginine biosynthesis; carbamoyl phosphate from bicarbonate: step 1/1.</text>
</comment>
<feature type="binding site" evidence="19">
    <location>
        <position position="208"/>
    </location>
    <ligand>
        <name>ATP</name>
        <dbReference type="ChEBI" id="CHEBI:30616"/>
        <label>1</label>
    </ligand>
</feature>
<feature type="domain" description="ATP-grasp" evidence="20">
    <location>
        <begin position="133"/>
        <end position="328"/>
    </location>
</feature>
<dbReference type="STRING" id="56956.A0O31_02182"/>
<dbReference type="HAMAP" id="MF_01210_B">
    <property type="entry name" value="CPSase_L_chain_B"/>
    <property type="match status" value="1"/>
</dbReference>
<evidence type="ECO:0000256" key="4">
    <source>
        <dbReference type="ARBA" id="ARBA00009799"/>
    </source>
</evidence>
<dbReference type="KEGG" id="tbc:A0O31_02182"/>
<feature type="domain" description="ATP-grasp" evidence="20">
    <location>
        <begin position="674"/>
        <end position="866"/>
    </location>
</feature>
<feature type="binding site" evidence="19">
    <location>
        <position position="299"/>
    </location>
    <ligand>
        <name>Mg(2+)</name>
        <dbReference type="ChEBI" id="CHEBI:18420"/>
        <label>2</label>
    </ligand>
</feature>
<keyword evidence="10 19" id="KW-0547">Nucleotide-binding</keyword>
<dbReference type="Gene3D" id="3.40.50.20">
    <property type="match status" value="2"/>
</dbReference>
<feature type="domain" description="MGS-like" evidence="21">
    <location>
        <begin position="934"/>
        <end position="1035"/>
    </location>
</feature>
<evidence type="ECO:0000259" key="20">
    <source>
        <dbReference type="PROSITE" id="PS50975"/>
    </source>
</evidence>
<feature type="binding site" evidence="19">
    <location>
        <position position="299"/>
    </location>
    <ligand>
        <name>Mg(2+)</name>
        <dbReference type="ChEBI" id="CHEBI:18420"/>
        <label>1</label>
    </ligand>
</feature>
<dbReference type="FunFam" id="3.30.470.20:FF:000026">
    <property type="entry name" value="Carbamoyl-phosphate synthase large chain"/>
    <property type="match status" value="1"/>
</dbReference>
<comment type="cofactor">
    <cofactor evidence="1">
        <name>Mn(2+)</name>
        <dbReference type="ChEBI" id="CHEBI:29035"/>
    </cofactor>
</comment>
<evidence type="ECO:0000256" key="1">
    <source>
        <dbReference type="ARBA" id="ARBA00001936"/>
    </source>
</evidence>
<dbReference type="SMART" id="SM01096">
    <property type="entry name" value="CPSase_L_D3"/>
    <property type="match status" value="1"/>
</dbReference>
<feature type="binding site" evidence="19">
    <location>
        <position position="301"/>
    </location>
    <ligand>
        <name>Mg(2+)</name>
        <dbReference type="ChEBI" id="CHEBI:18420"/>
        <label>2</label>
    </ligand>
</feature>
<feature type="binding site" evidence="19">
    <location>
        <position position="175"/>
    </location>
    <ligand>
        <name>ATP</name>
        <dbReference type="ChEBI" id="CHEBI:30616"/>
        <label>1</label>
    </ligand>
</feature>
<feature type="region of interest" description="Allosteric domain" evidence="19">
    <location>
        <begin position="934"/>
        <end position="1037"/>
    </location>
</feature>
<keyword evidence="14" id="KW-0464">Manganese</keyword>
<comment type="similarity">
    <text evidence="4 19">Belongs to the CarB family.</text>
</comment>
<evidence type="ECO:0000313" key="22">
    <source>
        <dbReference type="EMBL" id="APD10230.1"/>
    </source>
</evidence>
<dbReference type="NCBIfam" id="NF009455">
    <property type="entry name" value="PRK12815.1"/>
    <property type="match status" value="1"/>
</dbReference>
<protein>
    <recommendedName>
        <fullName evidence="19">Carbamoyl phosphate synthase large chain</fullName>
        <ecNumber evidence="19">6.3.4.16</ecNumber>
        <ecNumber evidence="19">6.3.5.5</ecNumber>
    </recommendedName>
    <alternativeName>
        <fullName evidence="19">Carbamoyl phosphate synthetase ammonia chain</fullName>
    </alternativeName>
</protein>
<dbReference type="InterPro" id="IPR006275">
    <property type="entry name" value="CPSase_lsu"/>
</dbReference>
<feature type="binding site" evidence="19">
    <location>
        <position position="825"/>
    </location>
    <ligand>
        <name>Mg(2+)</name>
        <dbReference type="ChEBI" id="CHEBI:18420"/>
        <label>3</label>
    </ligand>
</feature>
<evidence type="ECO:0000256" key="10">
    <source>
        <dbReference type="ARBA" id="ARBA00022741"/>
    </source>
</evidence>
<organism evidence="22 23">
    <name type="scientific">Thermus brockianus</name>
    <dbReference type="NCBI Taxonomy" id="56956"/>
    <lineage>
        <taxon>Bacteria</taxon>
        <taxon>Thermotogati</taxon>
        <taxon>Deinococcota</taxon>
        <taxon>Deinococci</taxon>
        <taxon>Thermales</taxon>
        <taxon>Thermaceae</taxon>
        <taxon>Thermus</taxon>
    </lineage>
</organism>
<feature type="binding site" evidence="19">
    <location>
        <position position="837"/>
    </location>
    <ligand>
        <name>ATP</name>
        <dbReference type="ChEBI" id="CHEBI:30616"/>
        <label>2</label>
    </ligand>
</feature>
<feature type="binding site" evidence="19">
    <location>
        <position position="837"/>
    </location>
    <ligand>
        <name>Mg(2+)</name>
        <dbReference type="ChEBI" id="CHEBI:18420"/>
        <label>3</label>
    </ligand>
</feature>
<evidence type="ECO:0000256" key="17">
    <source>
        <dbReference type="ARBA" id="ARBA00057223"/>
    </source>
</evidence>
<dbReference type="InterPro" id="IPR005480">
    <property type="entry name" value="CPSase_lsu_oligo"/>
</dbReference>
<feature type="binding site" evidence="19">
    <location>
        <position position="299"/>
    </location>
    <ligand>
        <name>Mn(2+)</name>
        <dbReference type="ChEBI" id="CHEBI:29035"/>
        <label>2</label>
    </ligand>
</feature>
<dbReference type="EC" id="6.3.4.16" evidence="19"/>
<evidence type="ECO:0000256" key="19">
    <source>
        <dbReference type="HAMAP-Rule" id="MF_01210"/>
    </source>
</evidence>
<comment type="domain">
    <text evidence="19">The large subunit is composed of 2 ATP-grasp domains that are involved in binding the 2 ATP molecules needed for carbamoyl phosphate synthesis. The N-terminal ATP-grasp domain (referred to as the carboxyphosphate synthetic component) catalyzes the ATP-dependent phosphorylation of hydrogencarbonate to carboxyphosphate and the subsequent nucleophilic attack by ammonia to form a carbamate intermediate. The C-terminal ATP-grasp domain (referred to as the carbamoyl phosphate synthetic component) then catalyzes the phosphorylation of carbamate with the second ATP to form the end product carbamoyl phosphate. The reactive and unstable enzyme intermediates are sequentially channeled from one active site to the next through the interior of the protein over a distance of at least 96 A.</text>
</comment>
<feature type="region of interest" description="Carboxyphosphate synthetic domain" evidence="19">
    <location>
        <begin position="1"/>
        <end position="409"/>
    </location>
</feature>
<gene>
    <name evidence="19 22" type="primary">carB</name>
    <name evidence="22" type="ORF">A0O31_02182</name>
</gene>
<keyword evidence="6 19" id="KW-0436">Ligase</keyword>
<feature type="binding site" evidence="19">
    <location>
        <position position="215"/>
    </location>
    <ligand>
        <name>ATP</name>
        <dbReference type="ChEBI" id="CHEBI:30616"/>
        <label>1</label>
    </ligand>
</feature>
<feature type="binding site" evidence="19">
    <location>
        <position position="825"/>
    </location>
    <ligand>
        <name>Mn(2+)</name>
        <dbReference type="ChEBI" id="CHEBI:29035"/>
        <label>3</label>
    </ligand>
</feature>
<dbReference type="FunFam" id="3.30.470.20:FF:000007">
    <property type="entry name" value="Carbamoyl-phosphate synthase large chain"/>
    <property type="match status" value="1"/>
</dbReference>
<evidence type="ECO:0000256" key="14">
    <source>
        <dbReference type="ARBA" id="ARBA00023211"/>
    </source>
</evidence>
<dbReference type="SUPFAM" id="SSF48108">
    <property type="entry name" value="Carbamoyl phosphate synthetase, large subunit connection domain"/>
    <property type="match status" value="1"/>
</dbReference>
<dbReference type="FunFam" id="3.40.50.20:FF:000002">
    <property type="entry name" value="Carbamoyl-phosphate synthase large chain"/>
    <property type="match status" value="1"/>
</dbReference>
<proteinExistence type="inferred from homology"/>
<comment type="function">
    <text evidence="17 19">Large subunit of the glutamine-dependent carbamoyl phosphate synthetase (CPSase). CPSase catalyzes the formation of carbamoyl phosphate from the ammonia moiety of glutamine, carbonate, and phosphate donated by ATP, constituting the first step of 2 biosynthetic pathways, one leading to arginine and/or urea and the other to pyrimidine nucleotides. The large subunit (synthetase) binds the substrates ammonia (free or transferred from glutamine from the small subunit), hydrogencarbonate and ATP and carries out an ATP-coupled ligase reaction, activating hydrogencarbonate by forming carboxy phosphate which reacts with ammonia to form carbamoyl phosphate.</text>
</comment>
<evidence type="ECO:0000313" key="23">
    <source>
        <dbReference type="Proteomes" id="UP000182993"/>
    </source>
</evidence>
<feature type="binding site" evidence="19">
    <location>
        <position position="241"/>
    </location>
    <ligand>
        <name>ATP</name>
        <dbReference type="ChEBI" id="CHEBI:30616"/>
        <label>1</label>
    </ligand>
</feature>
<dbReference type="Pfam" id="PF02787">
    <property type="entry name" value="CPSase_L_D3"/>
    <property type="match status" value="1"/>
</dbReference>
<feature type="binding site" evidence="19">
    <location>
        <position position="825"/>
    </location>
    <ligand>
        <name>ATP</name>
        <dbReference type="ChEBI" id="CHEBI:30616"/>
        <label>2</label>
    </ligand>
</feature>
<feature type="binding site" evidence="19">
    <location>
        <position position="299"/>
    </location>
    <ligand>
        <name>ATP</name>
        <dbReference type="ChEBI" id="CHEBI:30616"/>
        <label>1</label>
    </ligand>
</feature>
<keyword evidence="9 19" id="KW-0677">Repeat</keyword>
<feature type="binding site" evidence="19">
    <location>
        <position position="837"/>
    </location>
    <ligand>
        <name>Mg(2+)</name>
        <dbReference type="ChEBI" id="CHEBI:18420"/>
        <label>4</label>
    </ligand>
</feature>
<feature type="binding site" evidence="19">
    <location>
        <position position="210"/>
    </location>
    <ligand>
        <name>ATP</name>
        <dbReference type="ChEBI" id="CHEBI:30616"/>
        <label>1</label>
    </ligand>
</feature>
<comment type="cofactor">
    <cofactor evidence="19">
        <name>Mg(2+)</name>
        <dbReference type="ChEBI" id="CHEBI:18420"/>
    </cofactor>
    <cofactor evidence="19">
        <name>Mn(2+)</name>
        <dbReference type="ChEBI" id="CHEBI:29035"/>
    </cofactor>
    <text evidence="19">Binds 4 Mg(2+) or Mn(2+) ions per subunit.</text>
</comment>
<dbReference type="PANTHER" id="PTHR11405">
    <property type="entry name" value="CARBAMOYLTRANSFERASE FAMILY MEMBER"/>
    <property type="match status" value="1"/>
</dbReference>
<accession>A0A1J0LV33</accession>
<keyword evidence="13 19" id="KW-0665">Pyrimidine biosynthesis</keyword>
<dbReference type="PANTHER" id="PTHR11405:SF53">
    <property type="entry name" value="CARBAMOYL-PHOSPHATE SYNTHASE [AMMONIA], MITOCHONDRIAL"/>
    <property type="match status" value="1"/>
</dbReference>
<dbReference type="UniPathway" id="UPA00070">
    <property type="reaction ID" value="UER00115"/>
</dbReference>
<feature type="binding site" evidence="19">
    <location>
        <position position="784"/>
    </location>
    <ligand>
        <name>ATP</name>
        <dbReference type="ChEBI" id="CHEBI:30616"/>
        <label>2</label>
    </ligand>
</feature>
<dbReference type="InterPro" id="IPR011607">
    <property type="entry name" value="MGS-like_dom"/>
</dbReference>
<feature type="binding site" evidence="19">
    <location>
        <position position="710"/>
    </location>
    <ligand>
        <name>ATP</name>
        <dbReference type="ChEBI" id="CHEBI:30616"/>
        <label>2</label>
    </ligand>
</feature>
<evidence type="ECO:0000256" key="16">
    <source>
        <dbReference type="ARBA" id="ARBA00048816"/>
    </source>
</evidence>
<dbReference type="EC" id="6.3.5.5" evidence="19"/>
<comment type="pathway">
    <text evidence="2 19">Pyrimidine metabolism; UMP biosynthesis via de novo pathway; (S)-dihydroorotate from bicarbonate: step 1/3.</text>
</comment>
<feature type="binding site" evidence="19">
    <location>
        <position position="176"/>
    </location>
    <ligand>
        <name>ATP</name>
        <dbReference type="ChEBI" id="CHEBI:30616"/>
        <label>1</label>
    </ligand>
</feature>
<dbReference type="SUPFAM" id="SSF52440">
    <property type="entry name" value="PreATP-grasp domain"/>
    <property type="match status" value="2"/>
</dbReference>
<dbReference type="InterPro" id="IPR005479">
    <property type="entry name" value="CPAse_ATP-bd"/>
</dbReference>
<dbReference type="NCBIfam" id="TIGR01369">
    <property type="entry name" value="CPSaseII_lrg"/>
    <property type="match status" value="1"/>
</dbReference>
<dbReference type="PROSITE" id="PS00867">
    <property type="entry name" value="CPSASE_2"/>
    <property type="match status" value="2"/>
</dbReference>
<evidence type="ECO:0000256" key="2">
    <source>
        <dbReference type="ARBA" id="ARBA00004812"/>
    </source>
</evidence>
<evidence type="ECO:0000256" key="18">
    <source>
        <dbReference type="ARBA" id="ARBA00062056"/>
    </source>
</evidence>
<dbReference type="Proteomes" id="UP000182993">
    <property type="component" value="Chromosome"/>
</dbReference>
<feature type="binding site" evidence="19">
    <location>
        <position position="783"/>
    </location>
    <ligand>
        <name>ATP</name>
        <dbReference type="ChEBI" id="CHEBI:30616"/>
        <label>2</label>
    </ligand>
</feature>
<dbReference type="InterPro" id="IPR058047">
    <property type="entry name" value="CPSase_preATP-grasp"/>
</dbReference>
<evidence type="ECO:0000256" key="13">
    <source>
        <dbReference type="ARBA" id="ARBA00022975"/>
    </source>
</evidence>
<dbReference type="UniPathway" id="UPA00068">
    <property type="reaction ID" value="UER00171"/>
</dbReference>
<dbReference type="GO" id="GO:0004088">
    <property type="term" value="F:carbamoyl-phosphate synthase (glutamine-hydrolyzing) activity"/>
    <property type="evidence" value="ECO:0007669"/>
    <property type="project" value="UniProtKB-UniRule"/>
</dbReference>
<evidence type="ECO:0000256" key="9">
    <source>
        <dbReference type="ARBA" id="ARBA00022737"/>
    </source>
</evidence>
<comment type="caution">
    <text evidence="19">Lacks conserved residue(s) required for the propagation of feature annotation.</text>
</comment>
<evidence type="ECO:0000256" key="5">
    <source>
        <dbReference type="ARBA" id="ARBA00022571"/>
    </source>
</evidence>
<dbReference type="FunFam" id="1.10.1030.10:FF:000002">
    <property type="entry name" value="Carbamoyl-phosphate synthase large chain"/>
    <property type="match status" value="1"/>
</dbReference>
<evidence type="ECO:0000256" key="12">
    <source>
        <dbReference type="ARBA" id="ARBA00022842"/>
    </source>
</evidence>
<comment type="catalytic activity">
    <reaction evidence="15 19">
        <text>hydrogencarbonate + NH4(+) + 2 ATP = carbamoyl phosphate + 2 ADP + phosphate + 2 H(+)</text>
        <dbReference type="Rhea" id="RHEA:18029"/>
        <dbReference type="ChEBI" id="CHEBI:15378"/>
        <dbReference type="ChEBI" id="CHEBI:17544"/>
        <dbReference type="ChEBI" id="CHEBI:28938"/>
        <dbReference type="ChEBI" id="CHEBI:30616"/>
        <dbReference type="ChEBI" id="CHEBI:43474"/>
        <dbReference type="ChEBI" id="CHEBI:58228"/>
        <dbReference type="ChEBI" id="CHEBI:456216"/>
        <dbReference type="EC" id="6.3.4.16"/>
    </reaction>
</comment>
<reference evidence="23" key="1">
    <citation type="submission" date="2016-06" db="EMBL/GenBank/DDBJ databases">
        <title>Whole genome sequencing of Thermus brockianus strain GE-1.</title>
        <authorList>
            <person name="Schaefers C."/>
            <person name="Blank S."/>
            <person name="Wiebusch S."/>
            <person name="Elleuche S."/>
            <person name="Antranikian G."/>
        </authorList>
    </citation>
    <scope>NUCLEOTIDE SEQUENCE [LARGE SCALE GENOMIC DNA]</scope>
    <source>
        <strain evidence="23">GE-1</strain>
    </source>
</reference>
<feature type="binding site" evidence="19">
    <location>
        <position position="285"/>
    </location>
    <ligand>
        <name>Mn(2+)</name>
        <dbReference type="ChEBI" id="CHEBI:29035"/>
        <label>1</label>
    </ligand>
</feature>
<dbReference type="InterPro" id="IPR011761">
    <property type="entry name" value="ATP-grasp"/>
</dbReference>
<dbReference type="PRINTS" id="PR00098">
    <property type="entry name" value="CPSASE"/>
</dbReference>
<feature type="binding site" evidence="19">
    <location>
        <position position="839"/>
    </location>
    <ligand>
        <name>Mg(2+)</name>
        <dbReference type="ChEBI" id="CHEBI:18420"/>
        <label>4</label>
    </ligand>
</feature>
<feature type="binding site" evidence="19">
    <location>
        <position position="839"/>
    </location>
    <ligand>
        <name>Mn(2+)</name>
        <dbReference type="ChEBI" id="CHEBI:29035"/>
        <label>4</label>
    </ligand>
</feature>
<feature type="binding site" evidence="19">
    <location>
        <position position="782"/>
    </location>
    <ligand>
        <name>ATP</name>
        <dbReference type="ChEBI" id="CHEBI:30616"/>
        <label>2</label>
    </ligand>
</feature>
<dbReference type="AlphaFoldDB" id="A0A1J0LV33"/>
<dbReference type="PROSITE" id="PS50975">
    <property type="entry name" value="ATP_GRASP"/>
    <property type="match status" value="2"/>
</dbReference>
<comment type="subunit">
    <text evidence="18 19">Composed of two chains; the small (or glutamine) chain promotes the hydrolysis of glutamine to ammonia, which is used by the large (or ammonia) chain to synthesize carbamoyl phosphate. Tetramer of heterodimers (alpha,beta)4.</text>
</comment>
<keyword evidence="8" id="KW-0479">Metal-binding</keyword>
<feature type="binding site" evidence="19">
    <location>
        <position position="129"/>
    </location>
    <ligand>
        <name>ATP</name>
        <dbReference type="ChEBI" id="CHEBI:30616"/>
        <label>1</label>
    </ligand>
</feature>
<dbReference type="SUPFAM" id="SSF56059">
    <property type="entry name" value="Glutathione synthetase ATP-binding domain-like"/>
    <property type="match status" value="2"/>
</dbReference>
<feature type="binding site" evidence="19">
    <location>
        <position position="750"/>
    </location>
    <ligand>
        <name>ATP</name>
        <dbReference type="ChEBI" id="CHEBI:30616"/>
        <label>2</label>
    </ligand>
</feature>
<dbReference type="EMBL" id="CP016312">
    <property type="protein sequence ID" value="APD10230.1"/>
    <property type="molecule type" value="Genomic_DNA"/>
</dbReference>
<keyword evidence="11 19" id="KW-0067">ATP-binding</keyword>
<evidence type="ECO:0000256" key="3">
    <source>
        <dbReference type="ARBA" id="ARBA00005077"/>
    </source>
</evidence>
<dbReference type="Pfam" id="PF02786">
    <property type="entry name" value="CPSase_L_D2"/>
    <property type="match status" value="2"/>
</dbReference>
<feature type="binding site" evidence="19">
    <location>
        <position position="299"/>
    </location>
    <ligand>
        <name>Mn(2+)</name>
        <dbReference type="ChEBI" id="CHEBI:29035"/>
        <label>1</label>
    </ligand>
</feature>
<dbReference type="GO" id="GO:0005737">
    <property type="term" value="C:cytoplasm"/>
    <property type="evidence" value="ECO:0007669"/>
    <property type="project" value="TreeGrafter"/>
</dbReference>
<evidence type="ECO:0000259" key="21">
    <source>
        <dbReference type="PROSITE" id="PS51855"/>
    </source>
</evidence>
<dbReference type="InterPro" id="IPR005483">
    <property type="entry name" value="CPSase_dom"/>
</dbReference>
<feature type="binding site" evidence="19">
    <location>
        <position position="243"/>
    </location>
    <ligand>
        <name>ATP</name>
        <dbReference type="ChEBI" id="CHEBI:30616"/>
        <label>1</label>
    </ligand>
</feature>
<keyword evidence="12" id="KW-0460">Magnesium</keyword>
<dbReference type="InterPro" id="IPR016185">
    <property type="entry name" value="PreATP-grasp_dom_sf"/>
</dbReference>